<dbReference type="AlphaFoldDB" id="S3C2I4"/>
<dbReference type="Proteomes" id="UP000016923">
    <property type="component" value="Unassembled WGS sequence"/>
</dbReference>
<evidence type="ECO:0000313" key="1">
    <source>
        <dbReference type="EMBL" id="EPE05971.1"/>
    </source>
</evidence>
<evidence type="ECO:0000313" key="2">
    <source>
        <dbReference type="Proteomes" id="UP000016923"/>
    </source>
</evidence>
<gene>
    <name evidence="1" type="ORF">F503_02800</name>
</gene>
<name>S3C2I4_OPHP1</name>
<sequence length="164" mass="18476">MAAVCPETFLYRMGGGATSAAFEIWATAHRQYVILATCQKTDTATRLFAFRCFMRLVMRYRQVLVSDSETCPLCRRNARLNNKFSATENIENTENRAATAANCCWYRPDARGTAVLALLRKLGRMESQGTADVDGLAENFYLAKLYGDRAPNETLDELYSLFEV</sequence>
<accession>S3C2I4</accession>
<dbReference type="HOGENOM" id="CLU_1611866_0_0_1"/>
<dbReference type="eggNOG" id="ENOG502RK79">
    <property type="taxonomic scope" value="Eukaryota"/>
</dbReference>
<keyword evidence="2" id="KW-1185">Reference proteome</keyword>
<protein>
    <submittedName>
        <fullName evidence="1">Uncharacterized protein</fullName>
    </submittedName>
</protein>
<reference evidence="1 2" key="1">
    <citation type="journal article" date="2013" name="BMC Genomics">
        <title>The genome and transcriptome of the pine saprophyte Ophiostoma piceae, and a comparison with the bark beetle-associated pine pathogen Grosmannia clavigera.</title>
        <authorList>
            <person name="Haridas S."/>
            <person name="Wang Y."/>
            <person name="Lim L."/>
            <person name="Massoumi Alamouti S."/>
            <person name="Jackman S."/>
            <person name="Docking R."/>
            <person name="Robertson G."/>
            <person name="Birol I."/>
            <person name="Bohlmann J."/>
            <person name="Breuil C."/>
        </authorList>
    </citation>
    <scope>NUCLEOTIDE SEQUENCE [LARGE SCALE GENOMIC DNA]</scope>
    <source>
        <strain evidence="1 2">UAMH 11346</strain>
    </source>
</reference>
<dbReference type="OrthoDB" id="10295314at2759"/>
<dbReference type="VEuPathDB" id="FungiDB:F503_02800"/>
<proteinExistence type="predicted"/>
<dbReference type="EMBL" id="KE148154">
    <property type="protein sequence ID" value="EPE05971.1"/>
    <property type="molecule type" value="Genomic_DNA"/>
</dbReference>
<organism evidence="1 2">
    <name type="scientific">Ophiostoma piceae (strain UAMH 11346)</name>
    <name type="common">Sap stain fungus</name>
    <dbReference type="NCBI Taxonomy" id="1262450"/>
    <lineage>
        <taxon>Eukaryota</taxon>
        <taxon>Fungi</taxon>
        <taxon>Dikarya</taxon>
        <taxon>Ascomycota</taxon>
        <taxon>Pezizomycotina</taxon>
        <taxon>Sordariomycetes</taxon>
        <taxon>Sordariomycetidae</taxon>
        <taxon>Ophiostomatales</taxon>
        <taxon>Ophiostomataceae</taxon>
        <taxon>Ophiostoma</taxon>
    </lineage>
</organism>